<gene>
    <name evidence="1" type="ORF">IHE45_04G092100</name>
</gene>
<evidence type="ECO:0000313" key="1">
    <source>
        <dbReference type="EMBL" id="KAH7686244.1"/>
    </source>
</evidence>
<name>A0ACB7WDQ6_DIOAL</name>
<proteinExistence type="predicted"/>
<accession>A0ACB7WDQ6</accession>
<keyword evidence="2" id="KW-1185">Reference proteome</keyword>
<dbReference type="Proteomes" id="UP000827976">
    <property type="component" value="Chromosome 4"/>
</dbReference>
<sequence>MSRVLPITDIAGGIPRPSTTSRSRPFIFGMLKGHETKVSRVSDTIRGAGISPLISSPMLRVSSPPSLSPSLMEQRQRDGDEDKRDYYLNMGYAIRTIREELPEIFYREPNFDIYREDIIFKDPLNTFVGIDNYKLIFGALRFCGQLFFKVLWVDIVSIWQPIENIIMIRWTVHGIARVPWESRGRFDGTSEYKLDRNGKIFEHKVDNVAINSPPKFRVFAVEEMIQSLGCPSTPKPTFFEAKSSSVYSYVPTVLRNSLVHKVHLKISGMSSACILCFLIQMSGLTAKTGACTSLGGASGSGARTHMGAGTTYTQPLLTLPEICPHPRFKLSSLVKDSIGDPTCLYDVISICCLFTGDNLGV</sequence>
<reference evidence="2" key="1">
    <citation type="journal article" date="2022" name="Nat. Commun.">
        <title>Chromosome evolution and the genetic basis of agronomically important traits in greater yam.</title>
        <authorList>
            <person name="Bredeson J.V."/>
            <person name="Lyons J.B."/>
            <person name="Oniyinde I.O."/>
            <person name="Okereke N.R."/>
            <person name="Kolade O."/>
            <person name="Nnabue I."/>
            <person name="Nwadili C.O."/>
            <person name="Hribova E."/>
            <person name="Parker M."/>
            <person name="Nwogha J."/>
            <person name="Shu S."/>
            <person name="Carlson J."/>
            <person name="Kariba R."/>
            <person name="Muthemba S."/>
            <person name="Knop K."/>
            <person name="Barton G.J."/>
            <person name="Sherwood A.V."/>
            <person name="Lopez-Montes A."/>
            <person name="Asiedu R."/>
            <person name="Jamnadass R."/>
            <person name="Muchugi A."/>
            <person name="Goodstein D."/>
            <person name="Egesi C.N."/>
            <person name="Featherston J."/>
            <person name="Asfaw A."/>
            <person name="Simpson G.G."/>
            <person name="Dolezel J."/>
            <person name="Hendre P.S."/>
            <person name="Van Deynze A."/>
            <person name="Kumar P.L."/>
            <person name="Obidiegwu J.E."/>
            <person name="Bhattacharjee R."/>
            <person name="Rokhsar D.S."/>
        </authorList>
    </citation>
    <scope>NUCLEOTIDE SEQUENCE [LARGE SCALE GENOMIC DNA]</scope>
    <source>
        <strain evidence="2">cv. TDa95/00328</strain>
    </source>
</reference>
<protein>
    <submittedName>
        <fullName evidence="1">NTF2-like protein</fullName>
    </submittedName>
</protein>
<comment type="caution">
    <text evidence="1">The sequence shown here is derived from an EMBL/GenBank/DDBJ whole genome shotgun (WGS) entry which is preliminary data.</text>
</comment>
<organism evidence="1 2">
    <name type="scientific">Dioscorea alata</name>
    <name type="common">Purple yam</name>
    <dbReference type="NCBI Taxonomy" id="55571"/>
    <lineage>
        <taxon>Eukaryota</taxon>
        <taxon>Viridiplantae</taxon>
        <taxon>Streptophyta</taxon>
        <taxon>Embryophyta</taxon>
        <taxon>Tracheophyta</taxon>
        <taxon>Spermatophyta</taxon>
        <taxon>Magnoliopsida</taxon>
        <taxon>Liliopsida</taxon>
        <taxon>Dioscoreales</taxon>
        <taxon>Dioscoreaceae</taxon>
        <taxon>Dioscorea</taxon>
    </lineage>
</organism>
<dbReference type="EMBL" id="CM037014">
    <property type="protein sequence ID" value="KAH7686244.1"/>
    <property type="molecule type" value="Genomic_DNA"/>
</dbReference>
<evidence type="ECO:0000313" key="2">
    <source>
        <dbReference type="Proteomes" id="UP000827976"/>
    </source>
</evidence>